<dbReference type="RefSeq" id="WP_320384502.1">
    <property type="nucleotide sequence ID" value="NZ_JAROCA020000001.1"/>
</dbReference>
<dbReference type="Gene3D" id="3.90.1200.10">
    <property type="match status" value="1"/>
</dbReference>
<dbReference type="InterPro" id="IPR002575">
    <property type="entry name" value="Aminoglycoside_PTrfase"/>
</dbReference>
<protein>
    <submittedName>
        <fullName evidence="2">Phosphotransferase</fullName>
    </submittedName>
</protein>
<reference evidence="2 3" key="1">
    <citation type="submission" date="2023-10" db="EMBL/GenBank/DDBJ databases">
        <title>179-bfca-hs.</title>
        <authorList>
            <person name="Miliotis G."/>
            <person name="Sengupta P."/>
            <person name="Hameed A."/>
            <person name="Chuvochina M."/>
            <person name="Mcdonagh F."/>
            <person name="Simpson A.C."/>
            <person name="Singh N.K."/>
            <person name="Rekha P.D."/>
            <person name="Raman K."/>
            <person name="Hugenholtz P."/>
            <person name="Venkateswaran K."/>
        </authorList>
    </citation>
    <scope>NUCLEOTIDE SEQUENCE [LARGE SCALE GENOMIC DNA]</scope>
    <source>
        <strain evidence="2 3">179-BFC-A-HS</strain>
    </source>
</reference>
<dbReference type="EMBL" id="JAROCA020000001">
    <property type="protein sequence ID" value="MDY0405464.1"/>
    <property type="molecule type" value="Genomic_DNA"/>
</dbReference>
<evidence type="ECO:0000259" key="1">
    <source>
        <dbReference type="Pfam" id="PF01636"/>
    </source>
</evidence>
<dbReference type="InterPro" id="IPR011009">
    <property type="entry name" value="Kinase-like_dom_sf"/>
</dbReference>
<proteinExistence type="predicted"/>
<dbReference type="Pfam" id="PF01636">
    <property type="entry name" value="APH"/>
    <property type="match status" value="1"/>
</dbReference>
<evidence type="ECO:0000313" key="2">
    <source>
        <dbReference type="EMBL" id="MDY0405464.1"/>
    </source>
</evidence>
<name>A0ABU5CI21_9BACI</name>
<comment type="caution">
    <text evidence="2">The sequence shown here is derived from an EMBL/GenBank/DDBJ whole genome shotgun (WGS) entry which is preliminary data.</text>
</comment>
<organism evidence="2 3">
    <name type="scientific">Tigheibacillus jepli</name>
    <dbReference type="NCBI Taxonomy" id="3035914"/>
    <lineage>
        <taxon>Bacteria</taxon>
        <taxon>Bacillati</taxon>
        <taxon>Bacillota</taxon>
        <taxon>Bacilli</taxon>
        <taxon>Bacillales</taxon>
        <taxon>Bacillaceae</taxon>
        <taxon>Tigheibacillus</taxon>
    </lineage>
</organism>
<evidence type="ECO:0000313" key="3">
    <source>
        <dbReference type="Proteomes" id="UP001228376"/>
    </source>
</evidence>
<feature type="domain" description="Aminoglycoside phosphotransferase" evidence="1">
    <location>
        <begin position="3"/>
        <end position="146"/>
    </location>
</feature>
<dbReference type="SUPFAM" id="SSF56112">
    <property type="entry name" value="Protein kinase-like (PK-like)"/>
    <property type="match status" value="1"/>
</dbReference>
<keyword evidence="3" id="KW-1185">Reference proteome</keyword>
<gene>
    <name evidence="2" type="ORF">P5G51_008685</name>
</gene>
<sequence>MTWTISPYIKGRQLRYRNEEDRLTALKAVKAFHRQARRIHLPLYAKDILLVDRMKKRLDRFAMTAGIFREFGYGELFHEIYQTGAGLLKLAANFPWNQRDSLAKRQGLWIHGDVASHNFIVNKKAVLIDFDLLSSAPQLYDYIQLGQRFLPFISWDLRELMKYDMVPEADLDIWLIMMALPSDVMREWLIVSDKSNSLIDAHLQQMREEWDMRKIFLRNVKTVLQSK</sequence>
<accession>A0ABU5CI21</accession>
<dbReference type="Proteomes" id="UP001228376">
    <property type="component" value="Unassembled WGS sequence"/>
</dbReference>